<dbReference type="RefSeq" id="WP_344731485.1">
    <property type="nucleotide sequence ID" value="NZ_BAAAZH010000002.1"/>
</dbReference>
<dbReference type="Proteomes" id="UP001501495">
    <property type="component" value="Unassembled WGS sequence"/>
</dbReference>
<accession>A0ABP7XB14</accession>
<evidence type="ECO:0000313" key="1">
    <source>
        <dbReference type="EMBL" id="GAA4109340.1"/>
    </source>
</evidence>
<comment type="caution">
    <text evidence="1">The sequence shown here is derived from an EMBL/GenBank/DDBJ whole genome shotgun (WGS) entry which is preliminary data.</text>
</comment>
<keyword evidence="2" id="KW-1185">Reference proteome</keyword>
<evidence type="ECO:0000313" key="2">
    <source>
        <dbReference type="Proteomes" id="UP001501495"/>
    </source>
</evidence>
<sequence>MSIDHLDPKALPGARDDATPSVRRIRVTRRLGSRRILIDVEVPGRGGPARVEVLRHGESIGVRDWRRLEPGHHLLRVRLARGVLAGPALVLTSVDARTAPPERIFVPAR</sequence>
<evidence type="ECO:0008006" key="3">
    <source>
        <dbReference type="Google" id="ProtNLM"/>
    </source>
</evidence>
<organism evidence="1 2">
    <name type="scientific">Nocardioides fonticola</name>
    <dbReference type="NCBI Taxonomy" id="450363"/>
    <lineage>
        <taxon>Bacteria</taxon>
        <taxon>Bacillati</taxon>
        <taxon>Actinomycetota</taxon>
        <taxon>Actinomycetes</taxon>
        <taxon>Propionibacteriales</taxon>
        <taxon>Nocardioidaceae</taxon>
        <taxon>Nocardioides</taxon>
    </lineage>
</organism>
<reference evidence="2" key="1">
    <citation type="journal article" date="2019" name="Int. J. Syst. Evol. Microbiol.">
        <title>The Global Catalogue of Microorganisms (GCM) 10K type strain sequencing project: providing services to taxonomists for standard genome sequencing and annotation.</title>
        <authorList>
            <consortium name="The Broad Institute Genomics Platform"/>
            <consortium name="The Broad Institute Genome Sequencing Center for Infectious Disease"/>
            <person name="Wu L."/>
            <person name="Ma J."/>
        </authorList>
    </citation>
    <scope>NUCLEOTIDE SEQUENCE [LARGE SCALE GENOMIC DNA]</scope>
    <source>
        <strain evidence="2">JCM 16703</strain>
    </source>
</reference>
<proteinExistence type="predicted"/>
<gene>
    <name evidence="1" type="ORF">GCM10022215_03570</name>
</gene>
<protein>
    <recommendedName>
        <fullName evidence="3">Penicillin-binding C-terminal domain-containing protein</fullName>
    </recommendedName>
</protein>
<dbReference type="EMBL" id="BAAAZH010000002">
    <property type="protein sequence ID" value="GAA4109340.1"/>
    <property type="molecule type" value="Genomic_DNA"/>
</dbReference>
<name>A0ABP7XB14_9ACTN</name>